<evidence type="ECO:0000256" key="1">
    <source>
        <dbReference type="ARBA" id="ARBA00022741"/>
    </source>
</evidence>
<comment type="caution">
    <text evidence="4">The sequence shown here is derived from an EMBL/GenBank/DDBJ whole genome shotgun (WGS) entry which is preliminary data.</text>
</comment>
<dbReference type="PANTHER" id="PTHR24072">
    <property type="entry name" value="RHO FAMILY GTPASE"/>
    <property type="match status" value="1"/>
</dbReference>
<keyword evidence="2" id="KW-0342">GTP-binding</keyword>
<dbReference type="InterPro" id="IPR003578">
    <property type="entry name" value="Small_GTPase_Rho"/>
</dbReference>
<name>A0A5J4W1K0_9EUKA</name>
<dbReference type="SMART" id="SM00174">
    <property type="entry name" value="RHO"/>
    <property type="match status" value="1"/>
</dbReference>
<dbReference type="PROSITE" id="PS51419">
    <property type="entry name" value="RAB"/>
    <property type="match status" value="1"/>
</dbReference>
<dbReference type="GO" id="GO:0007264">
    <property type="term" value="P:small GTPase-mediated signal transduction"/>
    <property type="evidence" value="ECO:0007669"/>
    <property type="project" value="InterPro"/>
</dbReference>
<dbReference type="AlphaFoldDB" id="A0A5J4W1K0"/>
<feature type="region of interest" description="Disordered" evidence="3">
    <location>
        <begin position="170"/>
        <end position="189"/>
    </location>
</feature>
<dbReference type="Proteomes" id="UP000324800">
    <property type="component" value="Unassembled WGS sequence"/>
</dbReference>
<dbReference type="GO" id="GO:0005525">
    <property type="term" value="F:GTP binding"/>
    <property type="evidence" value="ECO:0007669"/>
    <property type="project" value="UniProtKB-KW"/>
</dbReference>
<proteinExistence type="predicted"/>
<protein>
    <submittedName>
        <fullName evidence="4">Putative rho family protein</fullName>
    </submittedName>
</protein>
<dbReference type="Gene3D" id="3.40.50.300">
    <property type="entry name" value="P-loop containing nucleotide triphosphate hydrolases"/>
    <property type="match status" value="1"/>
</dbReference>
<evidence type="ECO:0000313" key="4">
    <source>
        <dbReference type="EMBL" id="KAA6388530.1"/>
    </source>
</evidence>
<dbReference type="SMART" id="SM00173">
    <property type="entry name" value="RAS"/>
    <property type="match status" value="1"/>
</dbReference>
<dbReference type="PROSITE" id="PS51421">
    <property type="entry name" value="RAS"/>
    <property type="match status" value="1"/>
</dbReference>
<organism evidence="4 5">
    <name type="scientific">Streblomastix strix</name>
    <dbReference type="NCBI Taxonomy" id="222440"/>
    <lineage>
        <taxon>Eukaryota</taxon>
        <taxon>Metamonada</taxon>
        <taxon>Preaxostyla</taxon>
        <taxon>Oxymonadida</taxon>
        <taxon>Streblomastigidae</taxon>
        <taxon>Streblomastix</taxon>
    </lineage>
</organism>
<dbReference type="Pfam" id="PF00071">
    <property type="entry name" value="Ras"/>
    <property type="match status" value="1"/>
</dbReference>
<accession>A0A5J4W1K0</accession>
<keyword evidence="1" id="KW-0547">Nucleotide-binding</keyword>
<reference evidence="4 5" key="1">
    <citation type="submission" date="2019-03" db="EMBL/GenBank/DDBJ databases">
        <title>Single cell metagenomics reveals metabolic interactions within the superorganism composed of flagellate Streblomastix strix and complex community of Bacteroidetes bacteria on its surface.</title>
        <authorList>
            <person name="Treitli S.C."/>
            <person name="Kolisko M."/>
            <person name="Husnik F."/>
            <person name="Keeling P."/>
            <person name="Hampl V."/>
        </authorList>
    </citation>
    <scope>NUCLEOTIDE SEQUENCE [LARGE SCALE GENOMIC DNA]</scope>
    <source>
        <strain evidence="4">ST1C</strain>
    </source>
</reference>
<dbReference type="InterPro" id="IPR027417">
    <property type="entry name" value="P-loop_NTPase"/>
</dbReference>
<dbReference type="SUPFAM" id="SSF52540">
    <property type="entry name" value="P-loop containing nucleoside triphosphate hydrolases"/>
    <property type="match status" value="1"/>
</dbReference>
<sequence length="202" mass="22938">MSNTKEVKIVLLDAGEEIKTDILTSYSQNKVEVLQRVDGVTYQLYLHNVPEEDDYEGIRAISFPNTDVFLVFFSIAEPIALKNFEKKLYQKIIKYTPSAAIVLVGAKLELRAAPMNNVQLITKQDAQTVINKLQLSNYIECSAKTRQNITLVFEAAVRAMLQKQQEEKEQPIIDIQQNNSNDDNNNEVKKDKNEIKGCCVVL</sequence>
<dbReference type="GO" id="GO:0003924">
    <property type="term" value="F:GTPase activity"/>
    <property type="evidence" value="ECO:0007669"/>
    <property type="project" value="InterPro"/>
</dbReference>
<dbReference type="InterPro" id="IPR001806">
    <property type="entry name" value="Small_GTPase"/>
</dbReference>
<evidence type="ECO:0000256" key="3">
    <source>
        <dbReference type="SAM" id="MobiDB-lite"/>
    </source>
</evidence>
<gene>
    <name evidence="4" type="ORF">EZS28_015941</name>
</gene>
<dbReference type="EMBL" id="SNRW01003947">
    <property type="protein sequence ID" value="KAA6388530.1"/>
    <property type="molecule type" value="Genomic_DNA"/>
</dbReference>
<feature type="compositionally biased region" description="Low complexity" evidence="3">
    <location>
        <begin position="172"/>
        <end position="183"/>
    </location>
</feature>
<dbReference type="PROSITE" id="PS51420">
    <property type="entry name" value="RHO"/>
    <property type="match status" value="1"/>
</dbReference>
<dbReference type="OrthoDB" id="8830751at2759"/>
<dbReference type="PRINTS" id="PR00449">
    <property type="entry name" value="RASTRNSFRMNG"/>
</dbReference>
<evidence type="ECO:0000256" key="2">
    <source>
        <dbReference type="ARBA" id="ARBA00023134"/>
    </source>
</evidence>
<evidence type="ECO:0000313" key="5">
    <source>
        <dbReference type="Proteomes" id="UP000324800"/>
    </source>
</evidence>